<keyword evidence="8" id="KW-1185">Reference proteome</keyword>
<dbReference type="STRING" id="8081.ENSPREP00000033176"/>
<evidence type="ECO:0000256" key="5">
    <source>
        <dbReference type="SAM" id="SignalP"/>
    </source>
</evidence>
<gene>
    <name evidence="7" type="primary">DES</name>
</gene>
<feature type="chain" id="PRO_5018310331" evidence="5">
    <location>
        <begin position="24"/>
        <end position="377"/>
    </location>
</feature>
<dbReference type="PROSITE" id="PS51842">
    <property type="entry name" value="IF_ROD_2"/>
    <property type="match status" value="1"/>
</dbReference>
<proteinExistence type="predicted"/>
<feature type="signal peptide" evidence="5">
    <location>
        <begin position="1"/>
        <end position="23"/>
    </location>
</feature>
<feature type="region of interest" description="Disordered" evidence="4">
    <location>
        <begin position="355"/>
        <end position="377"/>
    </location>
</feature>
<dbReference type="Gene3D" id="1.20.5.500">
    <property type="entry name" value="Single helix bin"/>
    <property type="match status" value="1"/>
</dbReference>
<reference evidence="8" key="1">
    <citation type="submission" date="2013-11" db="EMBL/GenBank/DDBJ databases">
        <title>The genomic landscape of the Guanapo guppy.</title>
        <authorList>
            <person name="Kuenstner A."/>
            <person name="Dreyer C."/>
        </authorList>
    </citation>
    <scope>NUCLEOTIDE SEQUENCE</scope>
    <source>
        <strain evidence="8">Guanapo</strain>
    </source>
</reference>
<feature type="domain" description="IF rod" evidence="6">
    <location>
        <begin position="58"/>
        <end position="358"/>
    </location>
</feature>
<dbReference type="Proteomes" id="UP000242638">
    <property type="component" value="Unassembled WGS sequence"/>
</dbReference>
<dbReference type="GO" id="GO:0030018">
    <property type="term" value="C:Z disc"/>
    <property type="evidence" value="ECO:0007669"/>
    <property type="project" value="TreeGrafter"/>
</dbReference>
<keyword evidence="1" id="KW-0403">Intermediate filament</keyword>
<dbReference type="InterPro" id="IPR039008">
    <property type="entry name" value="IF_rod_dom"/>
</dbReference>
<evidence type="ECO:0000256" key="2">
    <source>
        <dbReference type="ARBA" id="ARBA00023054"/>
    </source>
</evidence>
<dbReference type="PANTHER" id="PTHR45652">
    <property type="entry name" value="GLIAL FIBRILLARY ACIDIC PROTEIN"/>
    <property type="match status" value="1"/>
</dbReference>
<keyword evidence="5" id="KW-0732">Signal</keyword>
<dbReference type="AlphaFoldDB" id="A0A3P9QGA5"/>
<dbReference type="Bgee" id="ENSPREG00000022483">
    <property type="expression patterns" value="Expressed in caudal fin"/>
</dbReference>
<evidence type="ECO:0000313" key="7">
    <source>
        <dbReference type="Ensembl" id="ENSPREP00000033176.1"/>
    </source>
</evidence>
<dbReference type="Gene3D" id="1.20.5.1160">
    <property type="entry name" value="Vasodilator-stimulated phosphoprotein"/>
    <property type="match status" value="1"/>
</dbReference>
<dbReference type="GO" id="GO:0042383">
    <property type="term" value="C:sarcolemma"/>
    <property type="evidence" value="ECO:0007669"/>
    <property type="project" value="TreeGrafter"/>
</dbReference>
<dbReference type="GO" id="GO:0005200">
    <property type="term" value="F:structural constituent of cytoskeleton"/>
    <property type="evidence" value="ECO:0007669"/>
    <property type="project" value="TreeGrafter"/>
</dbReference>
<dbReference type="GO" id="GO:0045109">
    <property type="term" value="P:intermediate filament organization"/>
    <property type="evidence" value="ECO:0007669"/>
    <property type="project" value="TreeGrafter"/>
</dbReference>
<dbReference type="PANTHER" id="PTHR45652:SF2">
    <property type="entry name" value="DESMIN"/>
    <property type="match status" value="1"/>
</dbReference>
<evidence type="ECO:0000256" key="3">
    <source>
        <dbReference type="SAM" id="Coils"/>
    </source>
</evidence>
<evidence type="ECO:0000259" key="6">
    <source>
        <dbReference type="PROSITE" id="PS51842"/>
    </source>
</evidence>
<evidence type="ECO:0000256" key="4">
    <source>
        <dbReference type="SAM" id="MobiDB-lite"/>
    </source>
</evidence>
<feature type="coiled-coil region" evidence="3">
    <location>
        <begin position="48"/>
        <end position="157"/>
    </location>
</feature>
<accession>A0A3P9QGA5</accession>
<dbReference type="GO" id="GO:0005882">
    <property type="term" value="C:intermediate filament"/>
    <property type="evidence" value="ECO:0007669"/>
    <property type="project" value="UniProtKB-KW"/>
</dbReference>
<evidence type="ECO:0000313" key="8">
    <source>
        <dbReference type="Proteomes" id="UP000242638"/>
    </source>
</evidence>
<dbReference type="Gene3D" id="1.20.5.170">
    <property type="match status" value="1"/>
</dbReference>
<protein>
    <submittedName>
        <fullName evidence="7">Desmin-like</fullName>
    </submittedName>
</protein>
<dbReference type="GO" id="GO:0005911">
    <property type="term" value="C:cell-cell junction"/>
    <property type="evidence" value="ECO:0007669"/>
    <property type="project" value="TreeGrafter"/>
</dbReference>
<name>A0A3P9QGA5_POERE</name>
<dbReference type="Ensembl" id="ENSPRET00000033554.1">
    <property type="protein sequence ID" value="ENSPREP00000033176.1"/>
    <property type="gene ID" value="ENSPREG00000022483.1"/>
</dbReference>
<reference evidence="7" key="3">
    <citation type="submission" date="2025-09" db="UniProtKB">
        <authorList>
            <consortium name="Ensembl"/>
        </authorList>
    </citation>
    <scope>IDENTIFICATION</scope>
    <source>
        <strain evidence="7">Guanapo</strain>
    </source>
</reference>
<dbReference type="SUPFAM" id="SSF64593">
    <property type="entry name" value="Intermediate filament protein, coiled coil region"/>
    <property type="match status" value="2"/>
</dbReference>
<keyword evidence="2 3" id="KW-0175">Coiled coil</keyword>
<organism evidence="7 8">
    <name type="scientific">Poecilia reticulata</name>
    <name type="common">Guppy</name>
    <name type="synonym">Acanthophacelus reticulatus</name>
    <dbReference type="NCBI Taxonomy" id="8081"/>
    <lineage>
        <taxon>Eukaryota</taxon>
        <taxon>Metazoa</taxon>
        <taxon>Chordata</taxon>
        <taxon>Craniata</taxon>
        <taxon>Vertebrata</taxon>
        <taxon>Euteleostomi</taxon>
        <taxon>Actinopterygii</taxon>
        <taxon>Neopterygii</taxon>
        <taxon>Teleostei</taxon>
        <taxon>Neoteleostei</taxon>
        <taxon>Acanthomorphata</taxon>
        <taxon>Ovalentaria</taxon>
        <taxon>Atherinomorphae</taxon>
        <taxon>Cyprinodontiformes</taxon>
        <taxon>Poeciliidae</taxon>
        <taxon>Poeciliinae</taxon>
        <taxon>Poecilia</taxon>
    </lineage>
</organism>
<dbReference type="Pfam" id="PF00038">
    <property type="entry name" value="Filament"/>
    <property type="match status" value="1"/>
</dbReference>
<reference evidence="7" key="2">
    <citation type="submission" date="2025-08" db="UniProtKB">
        <authorList>
            <consortium name="Ensembl"/>
        </authorList>
    </citation>
    <scope>IDENTIFICATION</scope>
    <source>
        <strain evidence="7">Guanapo</strain>
    </source>
</reference>
<sequence length="377" mass="43998">MVKCDASRLFFFIFYSLLLPVQASDMDPEVPIAPGKGLKNHSGLTDKLRELLSKRNDEQAELQELNGRFASYIAKIRSLEQQNQTLEVELKQLQSHESKRVAELYEEKISNLRMQMETQNLQSSRLEIELEDMKDRLQKAIDEKEEALNKLNSLKEDLDAPTLASKVLEGKIKFLQDEIAFQKKIHGEEIQELQIRFKETKSNVQTDGANSDLTAVLQELQTQFQKTADTKSSETEEWYKSKMLEMDETANKNNETLKKLRQEITELRNQNQKNQREISFLKTTNEDLKSQITEMEEYYLRETQTLQETITELEAEKNEMKDNMVQLHEYQDLLKVKMALDLEIRTYRELLEKEERRLKPSEPSNGPLSDEGNCCSC</sequence>
<dbReference type="GO" id="GO:0060538">
    <property type="term" value="P:skeletal muscle organ development"/>
    <property type="evidence" value="ECO:0007669"/>
    <property type="project" value="TreeGrafter"/>
</dbReference>
<dbReference type="OMA" id="RIQNSKD"/>
<dbReference type="InterPro" id="IPR050405">
    <property type="entry name" value="Intermediate_filament"/>
</dbReference>
<evidence type="ECO:0000256" key="1">
    <source>
        <dbReference type="ARBA" id="ARBA00022754"/>
    </source>
</evidence>
<dbReference type="SMART" id="SM01391">
    <property type="entry name" value="Filament"/>
    <property type="match status" value="1"/>
</dbReference>
<dbReference type="GeneTree" id="ENSGT00940000155522"/>